<dbReference type="RefSeq" id="WP_048875018.1">
    <property type="nucleotide sequence ID" value="NZ_CP011126.1"/>
</dbReference>
<accession>A0ABM5UTZ6</accession>
<dbReference type="HAMAP" id="MF_00040">
    <property type="entry name" value="RRF"/>
    <property type="match status" value="1"/>
</dbReference>
<evidence type="ECO:0000256" key="1">
    <source>
        <dbReference type="ARBA" id="ARBA00005912"/>
    </source>
</evidence>
<dbReference type="Pfam" id="PF01765">
    <property type="entry name" value="RRF"/>
    <property type="match status" value="1"/>
</dbReference>
<dbReference type="CDD" id="cd00520">
    <property type="entry name" value="RRF"/>
    <property type="match status" value="1"/>
</dbReference>
<evidence type="ECO:0000313" key="6">
    <source>
        <dbReference type="EMBL" id="AKQ33363.1"/>
    </source>
</evidence>
<gene>
    <name evidence="3 6" type="primary">frr</name>
    <name evidence="6" type="ORF">CleRT_04100</name>
</gene>
<keyword evidence="4" id="KW-0175">Coiled coil</keyword>
<dbReference type="Gene3D" id="3.30.1360.40">
    <property type="match status" value="1"/>
</dbReference>
<keyword evidence="2 3" id="KW-0648">Protein biosynthesis</keyword>
<dbReference type="NCBIfam" id="TIGR00496">
    <property type="entry name" value="frr"/>
    <property type="match status" value="1"/>
</dbReference>
<dbReference type="InterPro" id="IPR023584">
    <property type="entry name" value="Ribosome_recyc_fac_dom"/>
</dbReference>
<evidence type="ECO:0000259" key="5">
    <source>
        <dbReference type="Pfam" id="PF01765"/>
    </source>
</evidence>
<comment type="function">
    <text evidence="3">Responsible for the release of ribosomes from messenger RNA at the termination of protein biosynthesis. May increase the efficiency of translation by recycling ribosomes from one round of translation to another.</text>
</comment>
<sequence length="185" mass="21035">MINEIINDAKARMEKSVTALKTELAKLRAGRAHPSLLEHVKVSYYNVDTPLNQVATIAIENPRMLRVTPWEKNMVGPIEKAIQTADLGLHPSTAGMVIRVPLPPLTEERRRELSRVVRDEAEKARVAIRNIRREANNDLKELLKEKEISEDEERRAQTNIQKLTDEQISEVEKIASQKEADLMAV</sequence>
<feature type="coiled-coil region" evidence="4">
    <location>
        <begin position="118"/>
        <end position="166"/>
    </location>
</feature>
<dbReference type="Proteomes" id="UP000063965">
    <property type="component" value="Chromosome"/>
</dbReference>
<proteinExistence type="inferred from homology"/>
<dbReference type="Gene3D" id="1.10.132.20">
    <property type="entry name" value="Ribosome-recycling factor"/>
    <property type="match status" value="1"/>
</dbReference>
<keyword evidence="7" id="KW-1185">Reference proteome</keyword>
<comment type="subcellular location">
    <subcellularLocation>
        <location evidence="3">Cytoplasm</location>
    </subcellularLocation>
</comment>
<evidence type="ECO:0000313" key="7">
    <source>
        <dbReference type="Proteomes" id="UP000063965"/>
    </source>
</evidence>
<comment type="similarity">
    <text evidence="1 3">Belongs to the RRF family.</text>
</comment>
<dbReference type="SUPFAM" id="SSF55194">
    <property type="entry name" value="Ribosome recycling factor, RRF"/>
    <property type="match status" value="1"/>
</dbReference>
<protein>
    <recommendedName>
        <fullName evidence="3">Ribosome-recycling factor</fullName>
        <shortName evidence="3">RRF</shortName>
    </recommendedName>
    <alternativeName>
        <fullName evidence="3">Ribosome-releasing factor</fullName>
    </alternativeName>
</protein>
<name>A0ABM5UTZ6_9COXI</name>
<keyword evidence="3" id="KW-0963">Cytoplasm</keyword>
<evidence type="ECO:0000256" key="3">
    <source>
        <dbReference type="HAMAP-Rule" id="MF_00040"/>
    </source>
</evidence>
<dbReference type="PANTHER" id="PTHR20982">
    <property type="entry name" value="RIBOSOME RECYCLING FACTOR"/>
    <property type="match status" value="1"/>
</dbReference>
<evidence type="ECO:0000256" key="4">
    <source>
        <dbReference type="SAM" id="Coils"/>
    </source>
</evidence>
<organism evidence="6 7">
    <name type="scientific">Candidatus Coxiella mudrowiae</name>
    <dbReference type="NCBI Taxonomy" id="2054173"/>
    <lineage>
        <taxon>Bacteria</taxon>
        <taxon>Pseudomonadati</taxon>
        <taxon>Pseudomonadota</taxon>
        <taxon>Gammaproteobacteria</taxon>
        <taxon>Legionellales</taxon>
        <taxon>Coxiellaceae</taxon>
        <taxon>Coxiella</taxon>
    </lineage>
</organism>
<evidence type="ECO:0000256" key="2">
    <source>
        <dbReference type="ARBA" id="ARBA00022917"/>
    </source>
</evidence>
<dbReference type="EMBL" id="CP011126">
    <property type="protein sequence ID" value="AKQ33363.1"/>
    <property type="molecule type" value="Genomic_DNA"/>
</dbReference>
<dbReference type="PANTHER" id="PTHR20982:SF3">
    <property type="entry name" value="MITOCHONDRIAL RIBOSOME RECYCLING FACTOR PSEUDO 1"/>
    <property type="match status" value="1"/>
</dbReference>
<dbReference type="InterPro" id="IPR036191">
    <property type="entry name" value="RRF_sf"/>
</dbReference>
<reference evidence="6 7" key="1">
    <citation type="journal article" date="2015" name="Genome Biol. Evol.">
        <title>Distinctive Genome Reduction Rates Revealed by Genomic Analyses of Two Coxiella-Like Endosymbionts in Ticks.</title>
        <authorList>
            <person name="Gottlieb Y."/>
            <person name="Lalzar I."/>
            <person name="Klasson L."/>
        </authorList>
    </citation>
    <scope>NUCLEOTIDE SEQUENCE [LARGE SCALE GENOMIC DNA]</scope>
    <source>
        <strain evidence="6 7">CRt</strain>
    </source>
</reference>
<dbReference type="InterPro" id="IPR002661">
    <property type="entry name" value="Ribosome_recyc_fac"/>
</dbReference>
<feature type="domain" description="Ribosome recycling factor" evidence="5">
    <location>
        <begin position="20"/>
        <end position="183"/>
    </location>
</feature>